<sequence length="148" mass="16446">MDSRLSEPYNIRAAQIRMIPGGAGGIPMNAFEGGEPAWTTLPMKRIVPDADTSFCGVPTLEEIGRLRTHYVSKYETTPYAMEQTYTNTLGASKLNQQFTRVPGSYYDDKNFDIIGSEKYPEPPILWLTSIGVNSRTAGRSDGVKYKGR</sequence>
<proteinExistence type="predicted"/>
<reference evidence="1 2" key="1">
    <citation type="journal article" date="2007" name="Virology">
        <title>Sequence and annotation of the 314-kb MT325 and the 321-kb FR483 viruses that infect Chlorella Pbi.</title>
        <authorList>
            <person name="Fitzgerald L.A."/>
            <person name="Graves M.V."/>
            <person name="Li X."/>
            <person name="Feldblyum T."/>
            <person name="Hartigan J."/>
            <person name="Van Etten J.L."/>
        </authorList>
    </citation>
    <scope>NUCLEOTIDE SEQUENCE [LARGE SCALE GENOMIC DNA]</scope>
    <source>
        <strain evidence="1 2">MT325</strain>
    </source>
</reference>
<evidence type="ECO:0000313" key="2">
    <source>
        <dbReference type="Proteomes" id="UP000246715"/>
    </source>
</evidence>
<accession>A7IUN1</accession>
<dbReference type="Proteomes" id="UP000246715">
    <property type="component" value="Segment"/>
</dbReference>
<organism evidence="1 2">
    <name type="scientific">Paramecium bursaria Chlorella virus MT325</name>
    <name type="common">PBCV-MT325</name>
    <dbReference type="NCBI Taxonomy" id="346932"/>
    <lineage>
        <taxon>Viruses</taxon>
        <taxon>Varidnaviria</taxon>
        <taxon>Bamfordvirae</taxon>
        <taxon>Nucleocytoviricota</taxon>
        <taxon>Megaviricetes</taxon>
        <taxon>Algavirales</taxon>
        <taxon>Phycodnaviridae</taxon>
        <taxon>Chlorovirus</taxon>
        <taxon>Chlorovirus conductrix</taxon>
        <taxon>Paramecium bursaria Chlorella virus A1</taxon>
    </lineage>
</organism>
<dbReference type="EMBL" id="DQ491001">
    <property type="protein sequence ID" value="ABT14055.1"/>
    <property type="molecule type" value="Genomic_DNA"/>
</dbReference>
<name>A7IUN1_PBCVM</name>
<organismHost>
    <name type="scientific">Paramecium bursaria</name>
    <dbReference type="NCBI Taxonomy" id="74790"/>
</organismHost>
<protein>
    <submittedName>
        <fullName evidence="1">Uncharacterized protein M501R</fullName>
    </submittedName>
</protein>
<evidence type="ECO:0000313" key="1">
    <source>
        <dbReference type="EMBL" id="ABT14055.1"/>
    </source>
</evidence>
<gene>
    <name evidence="1" type="primary">M501R</name>
    <name evidence="1" type="ORF">MT325_M501R</name>
</gene>